<evidence type="ECO:0000313" key="1">
    <source>
        <dbReference type="EMBL" id="KYP40909.1"/>
    </source>
</evidence>
<dbReference type="PANTHER" id="PTHR33116:SF86">
    <property type="entry name" value="REVERSE TRANSCRIPTASE DOMAIN-CONTAINING PROTEIN"/>
    <property type="match status" value="1"/>
</dbReference>
<name>A0A151REK4_CAJCA</name>
<organism evidence="1 2">
    <name type="scientific">Cajanus cajan</name>
    <name type="common">Pigeon pea</name>
    <name type="synonym">Cajanus indicus</name>
    <dbReference type="NCBI Taxonomy" id="3821"/>
    <lineage>
        <taxon>Eukaryota</taxon>
        <taxon>Viridiplantae</taxon>
        <taxon>Streptophyta</taxon>
        <taxon>Embryophyta</taxon>
        <taxon>Tracheophyta</taxon>
        <taxon>Spermatophyta</taxon>
        <taxon>Magnoliopsida</taxon>
        <taxon>eudicotyledons</taxon>
        <taxon>Gunneridae</taxon>
        <taxon>Pentapetalae</taxon>
        <taxon>rosids</taxon>
        <taxon>fabids</taxon>
        <taxon>Fabales</taxon>
        <taxon>Fabaceae</taxon>
        <taxon>Papilionoideae</taxon>
        <taxon>50 kb inversion clade</taxon>
        <taxon>NPAAA clade</taxon>
        <taxon>indigoferoid/millettioid clade</taxon>
        <taxon>Phaseoleae</taxon>
        <taxon>Cajanus</taxon>
    </lineage>
</organism>
<gene>
    <name evidence="1" type="ORF">KK1_037735</name>
</gene>
<evidence type="ECO:0000313" key="2">
    <source>
        <dbReference type="Proteomes" id="UP000075243"/>
    </source>
</evidence>
<dbReference type="AlphaFoldDB" id="A0A151REK4"/>
<proteinExistence type="predicted"/>
<dbReference type="EMBL" id="KQ483806">
    <property type="protein sequence ID" value="KYP40909.1"/>
    <property type="molecule type" value="Genomic_DNA"/>
</dbReference>
<accession>A0A151REK4</accession>
<reference evidence="1" key="1">
    <citation type="journal article" date="2012" name="Nat. Biotechnol.">
        <title>Draft genome sequence of pigeonpea (Cajanus cajan), an orphan legume crop of resource-poor farmers.</title>
        <authorList>
            <person name="Varshney R.K."/>
            <person name="Chen W."/>
            <person name="Li Y."/>
            <person name="Bharti A.K."/>
            <person name="Saxena R.K."/>
            <person name="Schlueter J.A."/>
            <person name="Donoghue M.T."/>
            <person name="Azam S."/>
            <person name="Fan G."/>
            <person name="Whaley A.M."/>
            <person name="Farmer A.D."/>
            <person name="Sheridan J."/>
            <person name="Iwata A."/>
            <person name="Tuteja R."/>
            <person name="Penmetsa R.V."/>
            <person name="Wu W."/>
            <person name="Upadhyaya H.D."/>
            <person name="Yang S.P."/>
            <person name="Shah T."/>
            <person name="Saxena K.B."/>
            <person name="Michael T."/>
            <person name="McCombie W.R."/>
            <person name="Yang B."/>
            <person name="Zhang G."/>
            <person name="Yang H."/>
            <person name="Wang J."/>
            <person name="Spillane C."/>
            <person name="Cook D.R."/>
            <person name="May G.D."/>
            <person name="Xu X."/>
            <person name="Jackson S.A."/>
        </authorList>
    </citation>
    <scope>NUCLEOTIDE SEQUENCE [LARGE SCALE GENOMIC DNA]</scope>
</reference>
<dbReference type="Gramene" id="C.cajan_35204.t">
    <property type="protein sequence ID" value="C.cajan_35204.t.cds1"/>
    <property type="gene ID" value="C.cajan_35204"/>
</dbReference>
<protein>
    <submittedName>
        <fullName evidence="1">Uncharacterized protein</fullName>
    </submittedName>
</protein>
<keyword evidence="2" id="KW-1185">Reference proteome</keyword>
<dbReference type="PANTHER" id="PTHR33116">
    <property type="entry name" value="REVERSE TRANSCRIPTASE ZINC-BINDING DOMAIN-CONTAINING PROTEIN-RELATED-RELATED"/>
    <property type="match status" value="1"/>
</dbReference>
<sequence length="107" mass="12567">MIGRKKKALFNQIKDRIWKRIQSWKGKHLSKAGREVLIKSVAQSIPTYCMGVFVNTHLSRRRDPKDVELLLVGVKQTKKQRHPLVKLGEIIYEKRIRRNGISAHLWL</sequence>
<dbReference type="Proteomes" id="UP000075243">
    <property type="component" value="Unassembled WGS sequence"/>
</dbReference>